<evidence type="ECO:0000256" key="4">
    <source>
        <dbReference type="ARBA" id="ARBA00022679"/>
    </source>
</evidence>
<dbReference type="EMBL" id="SHBO01000072">
    <property type="protein sequence ID" value="RZO02786.1"/>
    <property type="molecule type" value="Genomic_DNA"/>
</dbReference>
<dbReference type="InterPro" id="IPR013520">
    <property type="entry name" value="Ribonucl_H"/>
</dbReference>
<comment type="subunit">
    <text evidence="18">DNA polymerase III contains a core (composed of alpha, epsilon and theta chains) that associates with a tau subunit. This core dimerizes to form the POLIII' complex. PolIII' associates with the gamma complex (composed of gamma, delta, delta', psi and chi chains) and with the beta chain to form the complete DNA polymerase III complex.</text>
</comment>
<feature type="non-terminal residue" evidence="20">
    <location>
        <position position="189"/>
    </location>
</feature>
<protein>
    <recommendedName>
        <fullName evidence="3 18">DNA polymerase III subunit epsilon</fullName>
        <ecNumber evidence="2 18">2.7.7.7</ecNumber>
    </recommendedName>
</protein>
<keyword evidence="5 18" id="KW-0548">Nucleotidyltransferase</keyword>
<evidence type="ECO:0000313" key="21">
    <source>
        <dbReference type="Proteomes" id="UP000318148"/>
    </source>
</evidence>
<evidence type="ECO:0000256" key="12">
    <source>
        <dbReference type="ARBA" id="ARBA00022932"/>
    </source>
</evidence>
<keyword evidence="11 17" id="KW-0460">Magnesium</keyword>
<dbReference type="EC" id="2.7.7.7" evidence="2 18"/>
<evidence type="ECO:0000256" key="7">
    <source>
        <dbReference type="ARBA" id="ARBA00022722"/>
    </source>
</evidence>
<dbReference type="FunFam" id="3.30.420.10:FF:000012">
    <property type="entry name" value="DNA polymerase III subunit epsilon"/>
    <property type="match status" value="1"/>
</dbReference>
<dbReference type="InterPro" id="IPR012337">
    <property type="entry name" value="RNaseH-like_sf"/>
</dbReference>
<feature type="domain" description="Exonuclease" evidence="19">
    <location>
        <begin position="2"/>
        <end position="175"/>
    </location>
</feature>
<dbReference type="Pfam" id="PF00929">
    <property type="entry name" value="RNase_T"/>
    <property type="match status" value="1"/>
</dbReference>
<dbReference type="GO" id="GO:0003677">
    <property type="term" value="F:DNA binding"/>
    <property type="evidence" value="ECO:0007669"/>
    <property type="project" value="InterPro"/>
</dbReference>
<keyword evidence="12 18" id="KW-0239">DNA-directed DNA polymerase</keyword>
<sequence>MRQIVLDTETTGLEVANEHRIIEIGAVEIVNRRLTGRHFHQYVNPGREIDPGASDVHGITTDFLIDKPSFSKIIDDFLAFIGDDTLIIHNAPFDLGFLNNELKLLDKKLSPLEAKHEIIDTLTLARKKHPGQKNNLDALCRRYAVDNSSRSLHGALLDSEILADVYLLMTGGQVDMNIGQEAQSEYDQN</sequence>
<dbReference type="NCBIfam" id="TIGR00573">
    <property type="entry name" value="dnaq"/>
    <property type="match status" value="1"/>
</dbReference>
<dbReference type="Gene3D" id="3.30.420.10">
    <property type="entry name" value="Ribonuclease H-like superfamily/Ribonuclease H"/>
    <property type="match status" value="1"/>
</dbReference>
<dbReference type="Proteomes" id="UP000318148">
    <property type="component" value="Unassembled WGS sequence"/>
</dbReference>
<comment type="cofactor">
    <cofactor evidence="1 18">
        <name>Mn(2+)</name>
        <dbReference type="ChEBI" id="CHEBI:29035"/>
    </cofactor>
</comment>
<evidence type="ECO:0000256" key="15">
    <source>
        <dbReference type="PIRSR" id="PIRSR606309-1"/>
    </source>
</evidence>
<feature type="binding site" evidence="16">
    <location>
        <position position="57"/>
    </location>
    <ligand>
        <name>substrate</name>
    </ligand>
</feature>
<evidence type="ECO:0000256" key="3">
    <source>
        <dbReference type="ARBA" id="ARBA00020352"/>
    </source>
</evidence>
<name>A0A520LJL7_9GAMM</name>
<feature type="binding site" evidence="17">
    <location>
        <position position="158"/>
    </location>
    <ligand>
        <name>a divalent metal cation</name>
        <dbReference type="ChEBI" id="CHEBI:60240"/>
        <label>1</label>
        <note>catalytic</note>
    </ligand>
</feature>
<dbReference type="InterPro" id="IPR006309">
    <property type="entry name" value="DnaQ_proteo"/>
</dbReference>
<evidence type="ECO:0000256" key="9">
    <source>
        <dbReference type="ARBA" id="ARBA00022801"/>
    </source>
</evidence>
<reference evidence="20 21" key="1">
    <citation type="submission" date="2019-02" db="EMBL/GenBank/DDBJ databases">
        <title>Prokaryotic population dynamics and viral predation in marine succession experiment using metagenomics: the confinement effect.</title>
        <authorList>
            <person name="Haro-Moreno J.M."/>
            <person name="Rodriguez-Valera F."/>
            <person name="Lopez-Perez M."/>
        </authorList>
    </citation>
    <scope>NUCLEOTIDE SEQUENCE [LARGE SCALE GENOMIC DNA]</scope>
    <source>
        <strain evidence="20">MED-G169</strain>
    </source>
</reference>
<evidence type="ECO:0000256" key="13">
    <source>
        <dbReference type="ARBA" id="ARBA00023211"/>
    </source>
</evidence>
<dbReference type="NCBIfam" id="NF004316">
    <property type="entry name" value="PRK05711.1"/>
    <property type="match status" value="1"/>
</dbReference>
<feature type="binding site" evidence="16">
    <location>
        <position position="7"/>
    </location>
    <ligand>
        <name>substrate</name>
    </ligand>
</feature>
<keyword evidence="8 17" id="KW-0479">Metal-binding</keyword>
<keyword evidence="6 18" id="KW-0235">DNA replication</keyword>
<evidence type="ECO:0000259" key="19">
    <source>
        <dbReference type="SMART" id="SM00479"/>
    </source>
</evidence>
<dbReference type="PANTHER" id="PTHR30231:SF41">
    <property type="entry name" value="DNA POLYMERASE III SUBUNIT EPSILON"/>
    <property type="match status" value="1"/>
</dbReference>
<dbReference type="InterPro" id="IPR036397">
    <property type="entry name" value="RNaseH_sf"/>
</dbReference>
<evidence type="ECO:0000256" key="2">
    <source>
        <dbReference type="ARBA" id="ARBA00012417"/>
    </source>
</evidence>
<evidence type="ECO:0000256" key="6">
    <source>
        <dbReference type="ARBA" id="ARBA00022705"/>
    </source>
</evidence>
<comment type="cofactor">
    <cofactor evidence="17">
        <name>Mg(2+)</name>
        <dbReference type="ChEBI" id="CHEBI:18420"/>
    </cofactor>
    <cofactor evidence="17">
        <name>Mn(2+)</name>
        <dbReference type="ChEBI" id="CHEBI:29035"/>
    </cofactor>
    <text evidence="17">Binds 2 divalent metal cations. Magnesium or manganese.</text>
</comment>
<feature type="binding site" evidence="17">
    <location>
        <position position="7"/>
    </location>
    <ligand>
        <name>a divalent metal cation</name>
        <dbReference type="ChEBI" id="CHEBI:60240"/>
        <label>1</label>
        <note>catalytic</note>
    </ligand>
</feature>
<dbReference type="GO" id="GO:0003887">
    <property type="term" value="F:DNA-directed DNA polymerase activity"/>
    <property type="evidence" value="ECO:0007669"/>
    <property type="project" value="UniProtKB-KW"/>
</dbReference>
<evidence type="ECO:0000256" key="17">
    <source>
        <dbReference type="PIRSR" id="PIRSR606309-3"/>
    </source>
</evidence>
<feature type="binding site" evidence="16">
    <location>
        <position position="158"/>
    </location>
    <ligand>
        <name>substrate</name>
    </ligand>
</feature>
<dbReference type="SMART" id="SM00479">
    <property type="entry name" value="EXOIII"/>
    <property type="match status" value="1"/>
</dbReference>
<dbReference type="InterPro" id="IPR006054">
    <property type="entry name" value="DnaQ"/>
</dbReference>
<evidence type="ECO:0000256" key="16">
    <source>
        <dbReference type="PIRSR" id="PIRSR606309-2"/>
    </source>
</evidence>
<dbReference type="GO" id="GO:0008408">
    <property type="term" value="F:3'-5' exonuclease activity"/>
    <property type="evidence" value="ECO:0007669"/>
    <property type="project" value="TreeGrafter"/>
</dbReference>
<keyword evidence="7 18" id="KW-0540">Nuclease</keyword>
<feature type="binding site" evidence="17">
    <location>
        <position position="9"/>
    </location>
    <ligand>
        <name>a divalent metal cation</name>
        <dbReference type="ChEBI" id="CHEBI:60240"/>
        <label>1</label>
        <note>catalytic</note>
    </ligand>
</feature>
<dbReference type="NCBIfam" id="TIGR01406">
    <property type="entry name" value="dnaQ_proteo"/>
    <property type="match status" value="1"/>
</dbReference>
<evidence type="ECO:0000256" key="1">
    <source>
        <dbReference type="ARBA" id="ARBA00001936"/>
    </source>
</evidence>
<feature type="binding site" evidence="16">
    <location>
        <position position="9"/>
    </location>
    <ligand>
        <name>substrate</name>
    </ligand>
</feature>
<dbReference type="GO" id="GO:0046872">
    <property type="term" value="F:metal ion binding"/>
    <property type="evidence" value="ECO:0007669"/>
    <property type="project" value="UniProtKB-KW"/>
</dbReference>
<keyword evidence="13 17" id="KW-0464">Manganese</keyword>
<dbReference type="GO" id="GO:0005829">
    <property type="term" value="C:cytosol"/>
    <property type="evidence" value="ECO:0007669"/>
    <property type="project" value="TreeGrafter"/>
</dbReference>
<dbReference type="PANTHER" id="PTHR30231">
    <property type="entry name" value="DNA POLYMERASE III SUBUNIT EPSILON"/>
    <property type="match status" value="1"/>
</dbReference>
<evidence type="ECO:0000256" key="8">
    <source>
        <dbReference type="ARBA" id="ARBA00022723"/>
    </source>
</evidence>
<evidence type="ECO:0000256" key="10">
    <source>
        <dbReference type="ARBA" id="ARBA00022839"/>
    </source>
</evidence>
<dbReference type="CDD" id="cd06131">
    <property type="entry name" value="DNA_pol_III_epsilon_Ecoli_like"/>
    <property type="match status" value="1"/>
</dbReference>
<proteinExistence type="predicted"/>
<dbReference type="SUPFAM" id="SSF53098">
    <property type="entry name" value="Ribonuclease H-like"/>
    <property type="match status" value="1"/>
</dbReference>
<evidence type="ECO:0000256" key="14">
    <source>
        <dbReference type="ARBA" id="ARBA00049244"/>
    </source>
</evidence>
<accession>A0A520LJL7</accession>
<evidence type="ECO:0000256" key="5">
    <source>
        <dbReference type="ARBA" id="ARBA00022695"/>
    </source>
</evidence>
<evidence type="ECO:0000256" key="11">
    <source>
        <dbReference type="ARBA" id="ARBA00022842"/>
    </source>
</evidence>
<evidence type="ECO:0000256" key="18">
    <source>
        <dbReference type="RuleBase" id="RU364087"/>
    </source>
</evidence>
<keyword evidence="4 18" id="KW-0808">Transferase</keyword>
<comment type="function">
    <text evidence="18">DNA polymerase III is a complex, multichain enzyme responsible for most of the replicative synthesis in bacteria. The epsilon subunit contain the editing function and is a proofreading 3'-5' exonuclease.</text>
</comment>
<gene>
    <name evidence="18" type="primary">dnaQ</name>
    <name evidence="20" type="ORF">EVB02_04405</name>
</gene>
<organism evidence="20 21">
    <name type="scientific">SAR92 clade bacterium</name>
    <dbReference type="NCBI Taxonomy" id="2315479"/>
    <lineage>
        <taxon>Bacteria</taxon>
        <taxon>Pseudomonadati</taxon>
        <taxon>Pseudomonadota</taxon>
        <taxon>Gammaproteobacteria</taxon>
        <taxon>Cellvibrionales</taxon>
        <taxon>Porticoccaceae</taxon>
        <taxon>SAR92 clade</taxon>
    </lineage>
</organism>
<keyword evidence="9 18" id="KW-0378">Hydrolase</keyword>
<keyword evidence="10 18" id="KW-0269">Exonuclease</keyword>
<evidence type="ECO:0000313" key="20">
    <source>
        <dbReference type="EMBL" id="RZO02786.1"/>
    </source>
</evidence>
<feature type="active site" description="Proton acceptor" evidence="15">
    <location>
        <position position="153"/>
    </location>
</feature>
<dbReference type="AlphaFoldDB" id="A0A520LJL7"/>
<comment type="catalytic activity">
    <reaction evidence="14 18">
        <text>DNA(n) + a 2'-deoxyribonucleoside 5'-triphosphate = DNA(n+1) + diphosphate</text>
        <dbReference type="Rhea" id="RHEA:22508"/>
        <dbReference type="Rhea" id="RHEA-COMP:17339"/>
        <dbReference type="Rhea" id="RHEA-COMP:17340"/>
        <dbReference type="ChEBI" id="CHEBI:33019"/>
        <dbReference type="ChEBI" id="CHEBI:61560"/>
        <dbReference type="ChEBI" id="CHEBI:173112"/>
        <dbReference type="EC" id="2.7.7.7"/>
    </reaction>
</comment>
<comment type="caution">
    <text evidence="20">The sequence shown here is derived from an EMBL/GenBank/DDBJ whole genome shotgun (WGS) entry which is preliminary data.</text>
</comment>
<dbReference type="GO" id="GO:0045004">
    <property type="term" value="P:DNA replication proofreading"/>
    <property type="evidence" value="ECO:0007669"/>
    <property type="project" value="TreeGrafter"/>
</dbReference>